<dbReference type="PROSITE" id="PS50885">
    <property type="entry name" value="HAMP"/>
    <property type="match status" value="1"/>
</dbReference>
<dbReference type="Gene3D" id="3.30.565.10">
    <property type="entry name" value="Histidine kinase-like ATPase, C-terminal domain"/>
    <property type="match status" value="1"/>
</dbReference>
<dbReference type="GO" id="GO:0005886">
    <property type="term" value="C:plasma membrane"/>
    <property type="evidence" value="ECO:0007669"/>
    <property type="project" value="UniProtKB-SubCell"/>
</dbReference>
<dbReference type="RefSeq" id="WP_185077389.1">
    <property type="nucleotide sequence ID" value="NZ_JACHMB010000001.1"/>
</dbReference>
<proteinExistence type="predicted"/>
<evidence type="ECO:0000256" key="1">
    <source>
        <dbReference type="ARBA" id="ARBA00000085"/>
    </source>
</evidence>
<dbReference type="CDD" id="cd00082">
    <property type="entry name" value="HisKA"/>
    <property type="match status" value="1"/>
</dbReference>
<comment type="caution">
    <text evidence="14">The sequence shown here is derived from an EMBL/GenBank/DDBJ whole genome shotgun (WGS) entry which is preliminary data.</text>
</comment>
<dbReference type="InterPro" id="IPR003594">
    <property type="entry name" value="HATPase_dom"/>
</dbReference>
<evidence type="ECO:0000259" key="12">
    <source>
        <dbReference type="PROSITE" id="PS50109"/>
    </source>
</evidence>
<dbReference type="PANTHER" id="PTHR45436">
    <property type="entry name" value="SENSOR HISTIDINE KINASE YKOH"/>
    <property type="match status" value="1"/>
</dbReference>
<evidence type="ECO:0000256" key="6">
    <source>
        <dbReference type="ARBA" id="ARBA00022692"/>
    </source>
</evidence>
<dbReference type="EMBL" id="JACHMB010000001">
    <property type="protein sequence ID" value="MBB5784438.1"/>
    <property type="molecule type" value="Genomic_DNA"/>
</dbReference>
<keyword evidence="15" id="KW-1185">Reference proteome</keyword>
<feature type="domain" description="HAMP" evidence="13">
    <location>
        <begin position="199"/>
        <end position="252"/>
    </location>
</feature>
<dbReference type="Gene3D" id="6.10.340.10">
    <property type="match status" value="1"/>
</dbReference>
<protein>
    <recommendedName>
        <fullName evidence="3">histidine kinase</fullName>
        <ecNumber evidence="3">2.7.13.3</ecNumber>
    </recommendedName>
</protein>
<reference evidence="14 15" key="1">
    <citation type="submission" date="2020-08" db="EMBL/GenBank/DDBJ databases">
        <title>Sequencing the genomes of 1000 actinobacteria strains.</title>
        <authorList>
            <person name="Klenk H.-P."/>
        </authorList>
    </citation>
    <scope>NUCLEOTIDE SEQUENCE [LARGE SCALE GENOMIC DNA]</scope>
    <source>
        <strain evidence="14 15">DSM 45507</strain>
    </source>
</reference>
<keyword evidence="9" id="KW-0902">Two-component regulatory system</keyword>
<organism evidence="14 15">
    <name type="scientific">Nonomuraea jabiensis</name>
    <dbReference type="NCBI Taxonomy" id="882448"/>
    <lineage>
        <taxon>Bacteria</taxon>
        <taxon>Bacillati</taxon>
        <taxon>Actinomycetota</taxon>
        <taxon>Actinomycetes</taxon>
        <taxon>Streptosporangiales</taxon>
        <taxon>Streptosporangiaceae</taxon>
        <taxon>Nonomuraea</taxon>
    </lineage>
</organism>
<evidence type="ECO:0000259" key="13">
    <source>
        <dbReference type="PROSITE" id="PS50885"/>
    </source>
</evidence>
<feature type="transmembrane region" description="Helical" evidence="11">
    <location>
        <begin position="175"/>
        <end position="198"/>
    </location>
</feature>
<evidence type="ECO:0000313" key="15">
    <source>
        <dbReference type="Proteomes" id="UP000579153"/>
    </source>
</evidence>
<evidence type="ECO:0000256" key="8">
    <source>
        <dbReference type="ARBA" id="ARBA00022989"/>
    </source>
</evidence>
<feature type="domain" description="Histidine kinase" evidence="12">
    <location>
        <begin position="267"/>
        <end position="482"/>
    </location>
</feature>
<evidence type="ECO:0000313" key="14">
    <source>
        <dbReference type="EMBL" id="MBB5784438.1"/>
    </source>
</evidence>
<feature type="transmembrane region" description="Helical" evidence="11">
    <location>
        <begin position="21"/>
        <end position="44"/>
    </location>
</feature>
<keyword evidence="10 11" id="KW-0472">Membrane</keyword>
<keyword evidence="7 14" id="KW-0418">Kinase</keyword>
<dbReference type="Proteomes" id="UP000579153">
    <property type="component" value="Unassembled WGS sequence"/>
</dbReference>
<comment type="catalytic activity">
    <reaction evidence="1">
        <text>ATP + protein L-histidine = ADP + protein N-phospho-L-histidine.</text>
        <dbReference type="EC" id="2.7.13.3"/>
    </reaction>
</comment>
<dbReference type="Pfam" id="PF02518">
    <property type="entry name" value="HATPase_c"/>
    <property type="match status" value="1"/>
</dbReference>
<evidence type="ECO:0000256" key="10">
    <source>
        <dbReference type="ARBA" id="ARBA00023136"/>
    </source>
</evidence>
<dbReference type="SUPFAM" id="SSF47384">
    <property type="entry name" value="Homodimeric domain of signal transducing histidine kinase"/>
    <property type="match status" value="1"/>
</dbReference>
<dbReference type="SMART" id="SM00304">
    <property type="entry name" value="HAMP"/>
    <property type="match status" value="1"/>
</dbReference>
<evidence type="ECO:0000256" key="5">
    <source>
        <dbReference type="ARBA" id="ARBA00022679"/>
    </source>
</evidence>
<accession>A0A7W9LI03</accession>
<dbReference type="InterPro" id="IPR005467">
    <property type="entry name" value="His_kinase_dom"/>
</dbReference>
<keyword evidence="8 11" id="KW-1133">Transmembrane helix</keyword>
<dbReference type="InterPro" id="IPR050428">
    <property type="entry name" value="TCS_sensor_his_kinase"/>
</dbReference>
<dbReference type="SMART" id="SM00387">
    <property type="entry name" value="HATPase_c"/>
    <property type="match status" value="1"/>
</dbReference>
<dbReference type="EC" id="2.7.13.3" evidence="3"/>
<dbReference type="Gene3D" id="1.10.287.130">
    <property type="match status" value="1"/>
</dbReference>
<evidence type="ECO:0000256" key="2">
    <source>
        <dbReference type="ARBA" id="ARBA00004236"/>
    </source>
</evidence>
<dbReference type="CDD" id="cd00075">
    <property type="entry name" value="HATPase"/>
    <property type="match status" value="1"/>
</dbReference>
<dbReference type="AlphaFoldDB" id="A0A7W9LI03"/>
<dbReference type="FunFam" id="3.30.565.10:FF:000006">
    <property type="entry name" value="Sensor histidine kinase WalK"/>
    <property type="match status" value="1"/>
</dbReference>
<gene>
    <name evidence="14" type="ORF">HD596_011194</name>
</gene>
<dbReference type="InterPro" id="IPR003660">
    <property type="entry name" value="HAMP_dom"/>
</dbReference>
<dbReference type="PROSITE" id="PS50109">
    <property type="entry name" value="HIS_KIN"/>
    <property type="match status" value="1"/>
</dbReference>
<name>A0A7W9LI03_9ACTN</name>
<keyword evidence="6 11" id="KW-0812">Transmembrane</keyword>
<keyword evidence="4" id="KW-0597">Phosphoprotein</keyword>
<dbReference type="PANTHER" id="PTHR45436:SF5">
    <property type="entry name" value="SENSOR HISTIDINE KINASE TRCS"/>
    <property type="match status" value="1"/>
</dbReference>
<evidence type="ECO:0000256" key="7">
    <source>
        <dbReference type="ARBA" id="ARBA00022777"/>
    </source>
</evidence>
<evidence type="ECO:0000256" key="11">
    <source>
        <dbReference type="SAM" id="Phobius"/>
    </source>
</evidence>
<dbReference type="InterPro" id="IPR036890">
    <property type="entry name" value="HATPase_C_sf"/>
</dbReference>
<dbReference type="SMART" id="SM00388">
    <property type="entry name" value="HisKA"/>
    <property type="match status" value="1"/>
</dbReference>
<comment type="subcellular location">
    <subcellularLocation>
        <location evidence="2">Cell membrane</location>
    </subcellularLocation>
</comment>
<dbReference type="Pfam" id="PF00512">
    <property type="entry name" value="HisKA"/>
    <property type="match status" value="1"/>
</dbReference>
<dbReference type="InterPro" id="IPR036097">
    <property type="entry name" value="HisK_dim/P_sf"/>
</dbReference>
<dbReference type="InterPro" id="IPR003661">
    <property type="entry name" value="HisK_dim/P_dom"/>
</dbReference>
<keyword evidence="5 14" id="KW-0808">Transferase</keyword>
<dbReference type="SUPFAM" id="SSF55874">
    <property type="entry name" value="ATPase domain of HSP90 chaperone/DNA topoisomerase II/histidine kinase"/>
    <property type="match status" value="1"/>
</dbReference>
<evidence type="ECO:0000256" key="9">
    <source>
        <dbReference type="ARBA" id="ARBA00023012"/>
    </source>
</evidence>
<dbReference type="GO" id="GO:0000155">
    <property type="term" value="F:phosphorelay sensor kinase activity"/>
    <property type="evidence" value="ECO:0007669"/>
    <property type="project" value="InterPro"/>
</dbReference>
<sequence>MGLLPGIVRRAVAETPLRTKLVATVVLIAVVSLAALAIASLFLIRQHLLNRVDEQLISVAEQTRNRVWGGGKGGGRGVQIAGDHTITARVPSDILAQVRRPDGTLVATTPLEDVKGPGPRLDATVPAAPRGIPFTVLDEAGVGHWRVVMVPLGAGETDLIAATSLAAVGATLDDFIVIELVLGGVVLVAVVAAGVLIVRVSLLPLAHMERAAHTIAAGHLSARVPDYPPRTEVGNLARALNTMLSQIEAAFTARTHSENLLRQFVADAGHELRTPLTAIRGFAQLYKNDPSRGEWLVDRIERGAVRMSLMVADLLLLAQLDQRRPLDRKPIDLLRLVLDAVHEVRAAAPDREVDLDIQPDAAYQVLGDEVRLRQVLDNLLTNALRHTPDDSLIEVRLRGGELRQAPAAAIEVTDHGPGLSPEQAERVFERFYQVDPSRSKGGGSGLGLAIVAALVAAHDGSVELETAPGRGATFRVLLLLEE</sequence>
<dbReference type="Pfam" id="PF00672">
    <property type="entry name" value="HAMP"/>
    <property type="match status" value="1"/>
</dbReference>
<evidence type="ECO:0000256" key="4">
    <source>
        <dbReference type="ARBA" id="ARBA00022553"/>
    </source>
</evidence>
<dbReference type="SUPFAM" id="SSF158472">
    <property type="entry name" value="HAMP domain-like"/>
    <property type="match status" value="1"/>
</dbReference>
<evidence type="ECO:0000256" key="3">
    <source>
        <dbReference type="ARBA" id="ARBA00012438"/>
    </source>
</evidence>
<dbReference type="PRINTS" id="PR00344">
    <property type="entry name" value="BCTRLSENSOR"/>
</dbReference>
<dbReference type="CDD" id="cd06225">
    <property type="entry name" value="HAMP"/>
    <property type="match status" value="1"/>
</dbReference>
<dbReference type="InterPro" id="IPR004358">
    <property type="entry name" value="Sig_transdc_His_kin-like_C"/>
</dbReference>